<sequence>MSEPKTVERRIAFRKANRCMPRKRIDLPLEKVSYLNPETLSKFTSETGKILPRRVTGVSAKMHRRIVREIKRARSVNLLP</sequence>
<reference evidence="5" key="1">
    <citation type="submission" date="2021-01" db="EMBL/GenBank/DDBJ databases">
        <title>Modified the classification status of verrucomicrobia.</title>
        <authorList>
            <person name="Feng X."/>
        </authorList>
    </citation>
    <scope>NUCLEOTIDE SEQUENCE</scope>
    <source>
        <strain evidence="5">KCTC 12986</strain>
    </source>
</reference>
<dbReference type="Pfam" id="PF01084">
    <property type="entry name" value="Ribosomal_S18"/>
    <property type="match status" value="1"/>
</dbReference>
<dbReference type="GO" id="GO:1990904">
    <property type="term" value="C:ribonucleoprotein complex"/>
    <property type="evidence" value="ECO:0007669"/>
    <property type="project" value="UniProtKB-KW"/>
</dbReference>
<dbReference type="GO" id="GO:0003735">
    <property type="term" value="F:structural constituent of ribosome"/>
    <property type="evidence" value="ECO:0007669"/>
    <property type="project" value="InterPro"/>
</dbReference>
<keyword evidence="2 4" id="KW-0689">Ribosomal protein</keyword>
<keyword evidence="6" id="KW-1185">Reference proteome</keyword>
<dbReference type="PRINTS" id="PR00974">
    <property type="entry name" value="RIBOSOMALS18"/>
</dbReference>
<dbReference type="PANTHER" id="PTHR13479:SF40">
    <property type="entry name" value="SMALL RIBOSOMAL SUBUNIT PROTEIN BS18M"/>
    <property type="match status" value="1"/>
</dbReference>
<dbReference type="InterPro" id="IPR036870">
    <property type="entry name" value="Ribosomal_bS18_sf"/>
</dbReference>
<dbReference type="GO" id="GO:0005840">
    <property type="term" value="C:ribosome"/>
    <property type="evidence" value="ECO:0007669"/>
    <property type="project" value="UniProtKB-KW"/>
</dbReference>
<dbReference type="SUPFAM" id="SSF46911">
    <property type="entry name" value="Ribosomal protein S18"/>
    <property type="match status" value="1"/>
</dbReference>
<evidence type="ECO:0000313" key="6">
    <source>
        <dbReference type="Proteomes" id="UP000604083"/>
    </source>
</evidence>
<gene>
    <name evidence="5" type="primary">rpsR</name>
    <name evidence="5" type="ORF">JIN78_09090</name>
</gene>
<dbReference type="EMBL" id="JAENIO010000020">
    <property type="protein sequence ID" value="MBK1834214.1"/>
    <property type="molecule type" value="Genomic_DNA"/>
</dbReference>
<dbReference type="NCBIfam" id="TIGR00165">
    <property type="entry name" value="S18"/>
    <property type="match status" value="1"/>
</dbReference>
<name>A0A934VL13_9BACT</name>
<evidence type="ECO:0000256" key="2">
    <source>
        <dbReference type="ARBA" id="ARBA00022980"/>
    </source>
</evidence>
<evidence type="ECO:0000256" key="3">
    <source>
        <dbReference type="ARBA" id="ARBA00023274"/>
    </source>
</evidence>
<dbReference type="PANTHER" id="PTHR13479">
    <property type="entry name" value="30S RIBOSOMAL PROTEIN S18"/>
    <property type="match status" value="1"/>
</dbReference>
<protein>
    <submittedName>
        <fullName evidence="5">30S ribosomal protein S18</fullName>
    </submittedName>
</protein>
<accession>A0A934VL13</accession>
<proteinExistence type="inferred from homology"/>
<dbReference type="GO" id="GO:0006412">
    <property type="term" value="P:translation"/>
    <property type="evidence" value="ECO:0007669"/>
    <property type="project" value="InterPro"/>
</dbReference>
<dbReference type="Gene3D" id="4.10.640.10">
    <property type="entry name" value="Ribosomal protein S18"/>
    <property type="match status" value="1"/>
</dbReference>
<organism evidence="5 6">
    <name type="scientific">Roseibacillus ishigakijimensis</name>
    <dbReference type="NCBI Taxonomy" id="454146"/>
    <lineage>
        <taxon>Bacteria</taxon>
        <taxon>Pseudomonadati</taxon>
        <taxon>Verrucomicrobiota</taxon>
        <taxon>Verrucomicrobiia</taxon>
        <taxon>Verrucomicrobiales</taxon>
        <taxon>Verrucomicrobiaceae</taxon>
        <taxon>Roseibacillus</taxon>
    </lineage>
</organism>
<comment type="similarity">
    <text evidence="1 4">Belongs to the bacterial ribosomal protein bS18 family.</text>
</comment>
<dbReference type="RefSeq" id="WP_200391650.1">
    <property type="nucleotide sequence ID" value="NZ_JAENIO010000020.1"/>
</dbReference>
<dbReference type="AlphaFoldDB" id="A0A934VL13"/>
<dbReference type="Proteomes" id="UP000604083">
    <property type="component" value="Unassembled WGS sequence"/>
</dbReference>
<evidence type="ECO:0000256" key="1">
    <source>
        <dbReference type="ARBA" id="ARBA00005589"/>
    </source>
</evidence>
<comment type="caution">
    <text evidence="5">The sequence shown here is derived from an EMBL/GenBank/DDBJ whole genome shotgun (WGS) entry which is preliminary data.</text>
</comment>
<evidence type="ECO:0000313" key="5">
    <source>
        <dbReference type="EMBL" id="MBK1834214.1"/>
    </source>
</evidence>
<evidence type="ECO:0000256" key="4">
    <source>
        <dbReference type="RuleBase" id="RU003910"/>
    </source>
</evidence>
<dbReference type="GO" id="GO:0070181">
    <property type="term" value="F:small ribosomal subunit rRNA binding"/>
    <property type="evidence" value="ECO:0007669"/>
    <property type="project" value="TreeGrafter"/>
</dbReference>
<keyword evidence="3 4" id="KW-0687">Ribonucleoprotein</keyword>
<dbReference type="InterPro" id="IPR001648">
    <property type="entry name" value="Ribosomal_bS18"/>
</dbReference>